<feature type="transmembrane region" description="Helical" evidence="1">
    <location>
        <begin position="79"/>
        <end position="100"/>
    </location>
</feature>
<proteinExistence type="predicted"/>
<feature type="transmembrane region" description="Helical" evidence="1">
    <location>
        <begin position="39"/>
        <end position="59"/>
    </location>
</feature>
<dbReference type="AlphaFoldDB" id="W9JKP0"/>
<feature type="transmembrane region" description="Helical" evidence="1">
    <location>
        <begin position="171"/>
        <end position="190"/>
    </location>
</feature>
<dbReference type="InterPro" id="IPR036259">
    <property type="entry name" value="MFS_trans_sf"/>
</dbReference>
<keyword evidence="1" id="KW-0472">Membrane</keyword>
<dbReference type="EMBL" id="JH717910">
    <property type="protein sequence ID" value="EWZ29963.1"/>
    <property type="molecule type" value="Genomic_DNA"/>
</dbReference>
<dbReference type="HOGENOM" id="CLU_1224817_0_0_1"/>
<evidence type="ECO:0000313" key="2">
    <source>
        <dbReference type="EMBL" id="EWZ29963.1"/>
    </source>
</evidence>
<dbReference type="SUPFAM" id="SSF103473">
    <property type="entry name" value="MFS general substrate transporter"/>
    <property type="match status" value="1"/>
</dbReference>
<dbReference type="VEuPathDB" id="FungiDB:FOZG_16170"/>
<reference evidence="2" key="2">
    <citation type="submission" date="2012-06" db="EMBL/GenBank/DDBJ databases">
        <title>Annotation of the Genome Sequence of Fusarium oxysporum Fo47.</title>
        <authorList>
            <consortium name="The Broad Institute Genomics Platform"/>
            <person name="Ma L.-J."/>
            <person name="Corby-Kistler H."/>
            <person name="Broz K."/>
            <person name="Gale L.R."/>
            <person name="Jonkers W."/>
            <person name="O'Donnell K."/>
            <person name="Ploetz R."/>
            <person name="Steinberg C."/>
            <person name="Schwartz D.C."/>
            <person name="VanEtten H."/>
            <person name="Zhou S."/>
            <person name="Young S.K."/>
            <person name="Zeng Q."/>
            <person name="Gargeya S."/>
            <person name="Fitzgerald M."/>
            <person name="Abouelleil A."/>
            <person name="Alvarado L."/>
            <person name="Chapman S.B."/>
            <person name="Gainer-Dewar J."/>
            <person name="Goldberg J."/>
            <person name="Griggs A."/>
            <person name="Gujja S."/>
            <person name="Hansen M."/>
            <person name="Howarth C."/>
            <person name="Imamovic A."/>
            <person name="Ireland A."/>
            <person name="Larimer J."/>
            <person name="McCowan C."/>
            <person name="Murphy C."/>
            <person name="Pearson M."/>
            <person name="Poon T.W."/>
            <person name="Priest M."/>
            <person name="Roberts A."/>
            <person name="Saif S."/>
            <person name="Shea T."/>
            <person name="Sykes S."/>
            <person name="Wortman J."/>
            <person name="Nusbaum C."/>
            <person name="Birren B."/>
        </authorList>
    </citation>
    <scope>NUCLEOTIDE SEQUENCE</scope>
    <source>
        <strain evidence="2">Fo47</strain>
    </source>
</reference>
<keyword evidence="1" id="KW-0812">Transmembrane</keyword>
<reference evidence="2" key="1">
    <citation type="submission" date="2011-06" db="EMBL/GenBank/DDBJ databases">
        <title>The Genome Sequence of Fusarium oxysporum Fo47.</title>
        <authorList>
            <consortium name="The Broad Institute Genome Sequencing Platform"/>
            <person name="Ma L.-J."/>
            <person name="Gale L.R."/>
            <person name="Schwartz D.C."/>
            <person name="Zhou S."/>
            <person name="Corby-Kistler H."/>
            <person name="Young S.K."/>
            <person name="Zeng Q."/>
            <person name="Gargeya S."/>
            <person name="Fitzgerald M."/>
            <person name="Haas B."/>
            <person name="Abouelleil A."/>
            <person name="Alvarado L."/>
            <person name="Arachchi H.M."/>
            <person name="Berlin A."/>
            <person name="Brown A."/>
            <person name="Chapman S.B."/>
            <person name="Chen Z."/>
            <person name="Dunbar C."/>
            <person name="Freedman E."/>
            <person name="Gearin G."/>
            <person name="Gellesch M."/>
            <person name="Goldberg J."/>
            <person name="Griggs A."/>
            <person name="Gujja S."/>
            <person name="Heiman D."/>
            <person name="Howarth C."/>
            <person name="Larson L."/>
            <person name="Lui A."/>
            <person name="MacDonald P.J.P."/>
            <person name="Mehta T."/>
            <person name="Montmayeur A."/>
            <person name="Murphy C."/>
            <person name="Neiman D."/>
            <person name="Pearson M."/>
            <person name="Priest M."/>
            <person name="Roberts A."/>
            <person name="Saif S."/>
            <person name="Shea T."/>
            <person name="Shenoy N."/>
            <person name="Sisk P."/>
            <person name="Stolte C."/>
            <person name="Sykes S."/>
            <person name="Wortman J."/>
            <person name="Nusbaum C."/>
            <person name="Birren B."/>
        </authorList>
    </citation>
    <scope>NUCLEOTIDE SEQUENCE [LARGE SCALE GENOMIC DNA]</scope>
    <source>
        <strain evidence="2">Fo47</strain>
    </source>
</reference>
<evidence type="ECO:0000256" key="1">
    <source>
        <dbReference type="SAM" id="Phobius"/>
    </source>
</evidence>
<dbReference type="Proteomes" id="UP000030766">
    <property type="component" value="Unassembled WGS sequence"/>
</dbReference>
<accession>W9JKP0</accession>
<name>W9JKP0_FUSOX</name>
<protein>
    <submittedName>
        <fullName evidence="2">Uncharacterized protein</fullName>
    </submittedName>
</protein>
<feature type="transmembrane region" description="Helical" evidence="1">
    <location>
        <begin position="106"/>
        <end position="127"/>
    </location>
</feature>
<organism evidence="2">
    <name type="scientific">Fusarium oxysporum Fo47</name>
    <dbReference type="NCBI Taxonomy" id="660027"/>
    <lineage>
        <taxon>Eukaryota</taxon>
        <taxon>Fungi</taxon>
        <taxon>Dikarya</taxon>
        <taxon>Ascomycota</taxon>
        <taxon>Pezizomycotina</taxon>
        <taxon>Sordariomycetes</taxon>
        <taxon>Hypocreomycetidae</taxon>
        <taxon>Hypocreales</taxon>
        <taxon>Nectriaceae</taxon>
        <taxon>Fusarium</taxon>
        <taxon>Fusarium oxysporum species complex</taxon>
    </lineage>
</organism>
<sequence length="226" mass="24469">MPLATCRPRTPDLCPRALHCHRSIYSKARYSLSYGCGKILLSLFQGAQWLLVLILLPLLTRLIAKPRGWADWARDRRYVISSISLTSFGLLVIGFAPALAIEASGLIVVALGSCTTGLLMSLLGGVVRPNEISTVYSAALTLSMVSRRVVAPVMSALLVKGMELGRVWMGLPFVLMAAVMTAVTAVSGFISPGNVYREPVGQEQGFEYDLVNQRICIPGEMILGIM</sequence>
<gene>
    <name evidence="2" type="ORF">FOZG_16170</name>
</gene>
<keyword evidence="1" id="KW-1133">Transmembrane helix</keyword>